<evidence type="ECO:0000259" key="10">
    <source>
        <dbReference type="PROSITE" id="PS50011"/>
    </source>
</evidence>
<evidence type="ECO:0008006" key="14">
    <source>
        <dbReference type="Google" id="ProtNLM"/>
    </source>
</evidence>
<keyword evidence="4 8" id="KW-0547">Nucleotide-binding</keyword>
<evidence type="ECO:0000256" key="9">
    <source>
        <dbReference type="SAM" id="MobiDB-lite"/>
    </source>
</evidence>
<dbReference type="SUPFAM" id="SSF51206">
    <property type="entry name" value="cAMP-binding domain-like"/>
    <property type="match status" value="2"/>
</dbReference>
<feature type="binding site" evidence="8">
    <location>
        <position position="612"/>
    </location>
    <ligand>
        <name>ATP</name>
        <dbReference type="ChEBI" id="CHEBI:30616"/>
    </ligand>
</feature>
<dbReference type="PANTHER" id="PTHR24353">
    <property type="entry name" value="CYCLIC NUCLEOTIDE-DEPENDENT PROTEIN KINASE"/>
    <property type="match status" value="1"/>
</dbReference>
<evidence type="ECO:0000256" key="5">
    <source>
        <dbReference type="ARBA" id="ARBA00022777"/>
    </source>
</evidence>
<dbReference type="Pfam" id="PF00027">
    <property type="entry name" value="cNMP_binding"/>
    <property type="match status" value="2"/>
</dbReference>
<keyword evidence="5" id="KW-0418">Kinase</keyword>
<keyword evidence="13" id="KW-1185">Reference proteome</keyword>
<evidence type="ECO:0000256" key="8">
    <source>
        <dbReference type="PROSITE-ProRule" id="PRU10141"/>
    </source>
</evidence>
<dbReference type="GO" id="GO:0030553">
    <property type="term" value="F:cGMP binding"/>
    <property type="evidence" value="ECO:0007669"/>
    <property type="project" value="UniProtKB-KW"/>
</dbReference>
<evidence type="ECO:0000256" key="3">
    <source>
        <dbReference type="ARBA" id="ARBA00022679"/>
    </source>
</evidence>
<dbReference type="Ensembl" id="ENSCMMT00000009719.1">
    <property type="protein sequence ID" value="ENSCMMP00000008814.1"/>
    <property type="gene ID" value="ENSCMMG00000005552.1"/>
</dbReference>
<dbReference type="PROSITE" id="PS00889">
    <property type="entry name" value="CNMP_BINDING_2"/>
    <property type="match status" value="1"/>
</dbReference>
<dbReference type="PROSITE" id="PS50042">
    <property type="entry name" value="CNMP_BINDING_3"/>
    <property type="match status" value="2"/>
</dbReference>
<feature type="region of interest" description="Disordered" evidence="9">
    <location>
        <begin position="118"/>
        <end position="176"/>
    </location>
</feature>
<dbReference type="InterPro" id="IPR017441">
    <property type="entry name" value="Protein_kinase_ATP_BS"/>
</dbReference>
<organism evidence="12 13">
    <name type="scientific">Cairina moschata</name>
    <name type="common">Muscovy duck</name>
    <dbReference type="NCBI Taxonomy" id="8855"/>
    <lineage>
        <taxon>Eukaryota</taxon>
        <taxon>Metazoa</taxon>
        <taxon>Chordata</taxon>
        <taxon>Craniata</taxon>
        <taxon>Vertebrata</taxon>
        <taxon>Euteleostomi</taxon>
        <taxon>Archelosauria</taxon>
        <taxon>Archosauria</taxon>
        <taxon>Dinosauria</taxon>
        <taxon>Saurischia</taxon>
        <taxon>Theropoda</taxon>
        <taxon>Coelurosauria</taxon>
        <taxon>Aves</taxon>
        <taxon>Neognathae</taxon>
        <taxon>Galloanserae</taxon>
        <taxon>Anseriformes</taxon>
        <taxon>Anatidae</taxon>
        <taxon>Anatinae</taxon>
        <taxon>Cairina</taxon>
    </lineage>
</organism>
<dbReference type="Gene3D" id="1.10.510.10">
    <property type="entry name" value="Transferase(Phosphotransferase) domain 1"/>
    <property type="match status" value="1"/>
</dbReference>
<feature type="domain" description="Cyclic nucleotide-binding" evidence="11">
    <location>
        <begin position="424"/>
        <end position="526"/>
    </location>
</feature>
<evidence type="ECO:0000256" key="2">
    <source>
        <dbReference type="ARBA" id="ARBA00022535"/>
    </source>
</evidence>
<dbReference type="InterPro" id="IPR011009">
    <property type="entry name" value="Kinase-like_dom_sf"/>
</dbReference>
<dbReference type="Gene3D" id="2.60.120.10">
    <property type="entry name" value="Jelly Rolls"/>
    <property type="match status" value="2"/>
</dbReference>
<dbReference type="InterPro" id="IPR008271">
    <property type="entry name" value="Ser/Thr_kinase_AS"/>
</dbReference>
<evidence type="ECO:0000256" key="7">
    <source>
        <dbReference type="ARBA" id="ARBA00022992"/>
    </source>
</evidence>
<keyword evidence="7" id="KW-0142">cGMP-binding</keyword>
<name>A0A8C3BQJ3_CAIMO</name>
<reference evidence="12" key="1">
    <citation type="submission" date="2018-09" db="EMBL/GenBank/DDBJ databases">
        <title>Common duck and Muscovy duck high density SNP chip.</title>
        <authorList>
            <person name="Vignal A."/>
            <person name="Thebault N."/>
            <person name="Warren W.C."/>
        </authorList>
    </citation>
    <scope>NUCLEOTIDE SEQUENCE [LARGE SCALE GENOMIC DNA]</scope>
</reference>
<dbReference type="InterPro" id="IPR018490">
    <property type="entry name" value="cNMP-bd_dom_sf"/>
</dbReference>
<feature type="compositionally biased region" description="Low complexity" evidence="9">
    <location>
        <begin position="894"/>
        <end position="921"/>
    </location>
</feature>
<feature type="region of interest" description="Disordered" evidence="9">
    <location>
        <begin position="77"/>
        <end position="104"/>
    </location>
</feature>
<accession>A0A8C3BQJ3</accession>
<sequence length="932" mass="102228">MKAQGAPSSASTVHELEAFPPRCHRCDRHLQRHGTARARLGHGSGTARPGTAGAVPAVPGVGVLGRVRLHHADDVEAHEPHAQDPLLRRGAGRGVPQRRRPRCPRCPRCHAAAGLCSALRPAPRPAPPRQSGPSPPERGVVDVRAWSFGPRPQDTPPRVPVPGARGKLPPPPYQRVRGHAPLVCRAGSPRARAHLAPALRACTTGTRTCTAPGRGGHGARQRCRMERQLRELRLQEERDFLQRVAWGAGTARALPDTEPPLGRPHRRGTAIVPEPLASDALLQLPSSPLSQRDLSLIAEAMGRSDFLRRLGEGCPEALAQSFVPVQHGPGDTVLAEGDEGNAMYIVAEGQLSVTQRGRQLRTLGPGDVFGELAILYHCKRTATVQALSPVRLWAIDRQRYRAITTSSAKQRRAKVLDSLRTVHWLQDLSDSHLSKLLDAMEECSFAPGHVIIREGDEGESFYIILKGQVRVSQRVDGHEKLLRVLGAGEHFGELSLLENIRRTASCQAQGHVTCITVAKEDFLEIIPFCPRHDSDANAAATEVPAPADPRRGWGSPSLRQPSLAVRLEDLVAVRYEEGQKQGQRVVLGTGGFGRVELVRCHERLFALKRIRKDWVVRTQQQEHVRTERRVLAQSRCPFIVGFFGTFRDRQHVYLLLEFCQGGELWTKLREVRYFEEPLAMFCSACVVEGLEYLHSHGIVYRDLKPENLMLDKQGYVKLVDFGFAKELERGEKTYSFCGTPEYLAPEMLRHEGHDFAVDFWMLGILIFEMLVGRPPFHSADPQKIYSRILDGVFSFPAFLSEAACSLVAKLCRSVRGSRGGQPCGWGRPGEPQPVPPAPSPALSQAPSGAAPGEHGHRHPRHQEAQVRGVRVGGGRAAPRPLLQHPPPPGGLGPSSGRGSPCSSWRRPPCGSSSRCSRALGWGARGGGRRAQH</sequence>
<dbReference type="PROSITE" id="PS00107">
    <property type="entry name" value="PROTEIN_KINASE_ATP"/>
    <property type="match status" value="1"/>
</dbReference>
<feature type="compositionally biased region" description="Pro residues" evidence="9">
    <location>
        <begin position="830"/>
        <end position="839"/>
    </location>
</feature>
<feature type="region of interest" description="Disordered" evidence="9">
    <location>
        <begin position="820"/>
        <end position="932"/>
    </location>
</feature>
<dbReference type="Gene3D" id="3.30.200.20">
    <property type="entry name" value="Phosphorylase Kinase, domain 1"/>
    <property type="match status" value="1"/>
</dbReference>
<dbReference type="Pfam" id="PF00069">
    <property type="entry name" value="Pkinase"/>
    <property type="match status" value="1"/>
</dbReference>
<dbReference type="InterPro" id="IPR018488">
    <property type="entry name" value="cNMP-bd_CS"/>
</dbReference>
<feature type="domain" description="Protein kinase" evidence="10">
    <location>
        <begin position="581"/>
        <end position="842"/>
    </location>
</feature>
<dbReference type="GO" id="GO:0004674">
    <property type="term" value="F:protein serine/threonine kinase activity"/>
    <property type="evidence" value="ECO:0007669"/>
    <property type="project" value="UniProtKB-KW"/>
</dbReference>
<evidence type="ECO:0000256" key="4">
    <source>
        <dbReference type="ARBA" id="ARBA00022741"/>
    </source>
</evidence>
<keyword evidence="2" id="KW-0140">cGMP</keyword>
<dbReference type="Proteomes" id="UP000694556">
    <property type="component" value="Chromosome 3"/>
</dbReference>
<keyword evidence="3" id="KW-0808">Transferase</keyword>
<reference evidence="12" key="3">
    <citation type="submission" date="2025-09" db="UniProtKB">
        <authorList>
            <consortium name="Ensembl"/>
        </authorList>
    </citation>
    <scope>IDENTIFICATION</scope>
</reference>
<dbReference type="CDD" id="cd00038">
    <property type="entry name" value="CAP_ED"/>
    <property type="match status" value="2"/>
</dbReference>
<feature type="compositionally biased region" description="Low complexity" evidence="9">
    <location>
        <begin position="840"/>
        <end position="852"/>
    </location>
</feature>
<keyword evidence="6 8" id="KW-0067">ATP-binding</keyword>
<dbReference type="SUPFAM" id="SSF56112">
    <property type="entry name" value="Protein kinase-like (PK-like)"/>
    <property type="match status" value="1"/>
</dbReference>
<dbReference type="InterPro" id="IPR000719">
    <property type="entry name" value="Prot_kinase_dom"/>
</dbReference>
<dbReference type="PROSITE" id="PS00108">
    <property type="entry name" value="PROTEIN_KINASE_ST"/>
    <property type="match status" value="1"/>
</dbReference>
<dbReference type="SMART" id="SM00100">
    <property type="entry name" value="cNMP"/>
    <property type="match status" value="2"/>
</dbReference>
<dbReference type="InterPro" id="IPR000595">
    <property type="entry name" value="cNMP-bd_dom"/>
</dbReference>
<feature type="domain" description="Cyclic nucleotide-binding" evidence="11">
    <location>
        <begin position="306"/>
        <end position="421"/>
    </location>
</feature>
<dbReference type="PANTHER" id="PTHR24353:SF118">
    <property type="entry name" value="PROTEIN KINASE CGMP-DEPENDENT 3"/>
    <property type="match status" value="1"/>
</dbReference>
<evidence type="ECO:0000259" key="11">
    <source>
        <dbReference type="PROSITE" id="PS50042"/>
    </source>
</evidence>
<dbReference type="GO" id="GO:0005524">
    <property type="term" value="F:ATP binding"/>
    <property type="evidence" value="ECO:0007669"/>
    <property type="project" value="UniProtKB-UniRule"/>
</dbReference>
<dbReference type="FunFam" id="1.10.510.10:FF:000551">
    <property type="entry name" value="Non-specific serine/threonine protein kinase"/>
    <property type="match status" value="1"/>
</dbReference>
<feature type="compositionally biased region" description="Pro residues" evidence="9">
    <location>
        <begin position="122"/>
        <end position="136"/>
    </location>
</feature>
<evidence type="ECO:0000313" key="13">
    <source>
        <dbReference type="Proteomes" id="UP000694556"/>
    </source>
</evidence>
<keyword evidence="1" id="KW-0723">Serine/threonine-protein kinase</keyword>
<dbReference type="SMART" id="SM00220">
    <property type="entry name" value="S_TKc"/>
    <property type="match status" value="1"/>
</dbReference>
<evidence type="ECO:0000256" key="6">
    <source>
        <dbReference type="ARBA" id="ARBA00022840"/>
    </source>
</evidence>
<reference evidence="12" key="2">
    <citation type="submission" date="2025-08" db="UniProtKB">
        <authorList>
            <consortium name="Ensembl"/>
        </authorList>
    </citation>
    <scope>IDENTIFICATION</scope>
</reference>
<dbReference type="PROSITE" id="PS00888">
    <property type="entry name" value="CNMP_BINDING_1"/>
    <property type="match status" value="1"/>
</dbReference>
<protein>
    <recommendedName>
        <fullName evidence="14">cGMP-dependent protein kinase</fullName>
    </recommendedName>
</protein>
<evidence type="ECO:0000256" key="1">
    <source>
        <dbReference type="ARBA" id="ARBA00022527"/>
    </source>
</evidence>
<dbReference type="PROSITE" id="PS50011">
    <property type="entry name" value="PROTEIN_KINASE_DOM"/>
    <property type="match status" value="1"/>
</dbReference>
<dbReference type="InterPro" id="IPR014710">
    <property type="entry name" value="RmlC-like_jellyroll"/>
</dbReference>
<proteinExistence type="predicted"/>
<dbReference type="AlphaFoldDB" id="A0A8C3BQJ3"/>
<dbReference type="PRINTS" id="PR00103">
    <property type="entry name" value="CAMPKINASE"/>
</dbReference>
<evidence type="ECO:0000313" key="12">
    <source>
        <dbReference type="Ensembl" id="ENSCMMP00000008814.1"/>
    </source>
</evidence>